<evidence type="ECO:0000313" key="3">
    <source>
        <dbReference type="Proteomes" id="UP001151760"/>
    </source>
</evidence>
<feature type="compositionally biased region" description="Polar residues" evidence="1">
    <location>
        <begin position="69"/>
        <end position="88"/>
    </location>
</feature>
<keyword evidence="3" id="KW-1185">Reference proteome</keyword>
<dbReference type="Proteomes" id="UP001151760">
    <property type="component" value="Unassembled WGS sequence"/>
</dbReference>
<comment type="caution">
    <text evidence="2">The sequence shown here is derived from an EMBL/GenBank/DDBJ whole genome shotgun (WGS) entry which is preliminary data.</text>
</comment>
<evidence type="ECO:0000313" key="2">
    <source>
        <dbReference type="EMBL" id="GJT12315.1"/>
    </source>
</evidence>
<reference evidence="2" key="1">
    <citation type="journal article" date="2022" name="Int. J. Mol. Sci.">
        <title>Draft Genome of Tanacetum Coccineum: Genomic Comparison of Closely Related Tanacetum-Family Plants.</title>
        <authorList>
            <person name="Yamashiro T."/>
            <person name="Shiraishi A."/>
            <person name="Nakayama K."/>
            <person name="Satake H."/>
        </authorList>
    </citation>
    <scope>NUCLEOTIDE SEQUENCE</scope>
</reference>
<feature type="compositionally biased region" description="Basic and acidic residues" evidence="1">
    <location>
        <begin position="358"/>
        <end position="373"/>
    </location>
</feature>
<feature type="region of interest" description="Disordered" evidence="1">
    <location>
        <begin position="358"/>
        <end position="379"/>
    </location>
</feature>
<gene>
    <name evidence="2" type="ORF">Tco_0859357</name>
</gene>
<dbReference type="EMBL" id="BQNB010013138">
    <property type="protein sequence ID" value="GJT12315.1"/>
    <property type="molecule type" value="Genomic_DNA"/>
</dbReference>
<protein>
    <submittedName>
        <fullName evidence="2">Uncharacterized protein</fullName>
    </submittedName>
</protein>
<accession>A0ABQ5BBS1</accession>
<name>A0ABQ5BBS1_9ASTR</name>
<proteinExistence type="predicted"/>
<evidence type="ECO:0000256" key="1">
    <source>
        <dbReference type="SAM" id="MobiDB-lite"/>
    </source>
</evidence>
<sequence>MSIYDFMTLPSSGDAKIVEKPHHLSEPLLERVPSHTIVPAAEDALIPFPTLDEVAAAHPNLRLARKSKGPSQVRVQSASVTVSEPSQPSKKRRLKKRALEAGFSAPELGQAEGLNEADITNFCAELKDSMERYEGTSIRAASIPTPRLSNILGPPPSVDVAGVSRPTHVGTSAHASTSGHSLALGGSFAGGFVRKSGVKVIRRQMDPLDALARSALSRDAKYDEIPEGDFGTATRGEEIELTLFPLAPDPYQMSYPYEGPRCVQKDFRSDYYSAELGRTKSLLPLELSNRVNVLSALLVSHGYELNSHYTDLVASKVRLQEKFDRKKGDVKLLRSEVTSLDNKLEKVQRDCDALGQENRELRSQRDVASEESRSQGYKNAADKLRTEVTQFIGSGVEGLVQRLLSSDEFDAAHALVASLGINYGVEMGLCMGRTDANFEAAPRKFSNFHIDDEADFNKALVAFPTTPFPFLGKVDVLAGGALSEVTQILPDKLARSATSVLIAPPIVNEALNQVPLNHASDDSSSSS</sequence>
<organism evidence="2 3">
    <name type="scientific">Tanacetum coccineum</name>
    <dbReference type="NCBI Taxonomy" id="301880"/>
    <lineage>
        <taxon>Eukaryota</taxon>
        <taxon>Viridiplantae</taxon>
        <taxon>Streptophyta</taxon>
        <taxon>Embryophyta</taxon>
        <taxon>Tracheophyta</taxon>
        <taxon>Spermatophyta</taxon>
        <taxon>Magnoliopsida</taxon>
        <taxon>eudicotyledons</taxon>
        <taxon>Gunneridae</taxon>
        <taxon>Pentapetalae</taxon>
        <taxon>asterids</taxon>
        <taxon>campanulids</taxon>
        <taxon>Asterales</taxon>
        <taxon>Asteraceae</taxon>
        <taxon>Asteroideae</taxon>
        <taxon>Anthemideae</taxon>
        <taxon>Anthemidinae</taxon>
        <taxon>Tanacetum</taxon>
    </lineage>
</organism>
<reference evidence="2" key="2">
    <citation type="submission" date="2022-01" db="EMBL/GenBank/DDBJ databases">
        <authorList>
            <person name="Yamashiro T."/>
            <person name="Shiraishi A."/>
            <person name="Satake H."/>
            <person name="Nakayama K."/>
        </authorList>
    </citation>
    <scope>NUCLEOTIDE SEQUENCE</scope>
</reference>
<feature type="region of interest" description="Disordered" evidence="1">
    <location>
        <begin position="65"/>
        <end position="96"/>
    </location>
</feature>